<dbReference type="PANTHER" id="PTHR46797:SF23">
    <property type="entry name" value="HTH-TYPE TRANSCRIPTIONAL REGULATOR SUTR"/>
    <property type="match status" value="1"/>
</dbReference>
<reference evidence="5 6" key="1">
    <citation type="submission" date="2023-12" db="EMBL/GenBank/DDBJ databases">
        <title>Baltic Sea Cyanobacteria.</title>
        <authorList>
            <person name="Delbaje E."/>
            <person name="Fewer D.P."/>
            <person name="Shishido T.K."/>
        </authorList>
    </citation>
    <scope>NUCLEOTIDE SEQUENCE [LARGE SCALE GENOMIC DNA]</scope>
    <source>
        <strain evidence="5 6">CCNP 1315</strain>
    </source>
</reference>
<dbReference type="EMBL" id="JAYGHT010000048">
    <property type="protein sequence ID" value="MEA5519630.1"/>
    <property type="molecule type" value="Genomic_DNA"/>
</dbReference>
<evidence type="ECO:0000256" key="1">
    <source>
        <dbReference type="ARBA" id="ARBA00023015"/>
    </source>
</evidence>
<keyword evidence="2" id="KW-0238">DNA-binding</keyword>
<dbReference type="Gene3D" id="1.10.260.40">
    <property type="entry name" value="lambda repressor-like DNA-binding domains"/>
    <property type="match status" value="1"/>
</dbReference>
<dbReference type="Proteomes" id="UP001301728">
    <property type="component" value="Unassembled WGS sequence"/>
</dbReference>
<dbReference type="Pfam" id="PF01381">
    <property type="entry name" value="HTH_3"/>
    <property type="match status" value="1"/>
</dbReference>
<dbReference type="PROSITE" id="PS50943">
    <property type="entry name" value="HTH_CROC1"/>
    <property type="match status" value="1"/>
</dbReference>
<keyword evidence="6" id="KW-1185">Reference proteome</keyword>
<dbReference type="PANTHER" id="PTHR46797">
    <property type="entry name" value="HTH-TYPE TRANSCRIPTIONAL REGULATOR"/>
    <property type="match status" value="1"/>
</dbReference>
<evidence type="ECO:0000256" key="3">
    <source>
        <dbReference type="ARBA" id="ARBA00023163"/>
    </source>
</evidence>
<protein>
    <submittedName>
        <fullName evidence="5">Helix-turn-helix transcriptional regulator</fullName>
    </submittedName>
</protein>
<dbReference type="RefSeq" id="WP_323306838.1">
    <property type="nucleotide sequence ID" value="NZ_JAYGHT010000048.1"/>
</dbReference>
<evidence type="ECO:0000256" key="2">
    <source>
        <dbReference type="ARBA" id="ARBA00023125"/>
    </source>
</evidence>
<feature type="domain" description="HTH cro/C1-type" evidence="4">
    <location>
        <begin position="11"/>
        <end position="66"/>
    </location>
</feature>
<dbReference type="SMART" id="SM00530">
    <property type="entry name" value="HTH_XRE"/>
    <property type="match status" value="1"/>
</dbReference>
<dbReference type="SUPFAM" id="SSF47413">
    <property type="entry name" value="lambda repressor-like DNA-binding domains"/>
    <property type="match status" value="1"/>
</dbReference>
<accession>A0ABU5TY40</accession>
<keyword evidence="3" id="KW-0804">Transcription</keyword>
<sequence length="83" mass="9692">MVHILKVNFALRKLREQRGISQDKLSELAGLDRTFISLVECGKRKPSLETIDKITRVLNVKTWELLKYIEETNCETKFLDKSI</sequence>
<name>A0ABU5TY40_9CYAN</name>
<keyword evidence="1" id="KW-0805">Transcription regulation</keyword>
<dbReference type="CDD" id="cd00093">
    <property type="entry name" value="HTH_XRE"/>
    <property type="match status" value="1"/>
</dbReference>
<dbReference type="InterPro" id="IPR001387">
    <property type="entry name" value="Cro/C1-type_HTH"/>
</dbReference>
<dbReference type="InterPro" id="IPR010982">
    <property type="entry name" value="Lambda_DNA-bd_dom_sf"/>
</dbReference>
<dbReference type="InterPro" id="IPR050807">
    <property type="entry name" value="TransReg_Diox_bact_type"/>
</dbReference>
<gene>
    <name evidence="5" type="ORF">VB854_11820</name>
</gene>
<evidence type="ECO:0000259" key="4">
    <source>
        <dbReference type="PROSITE" id="PS50943"/>
    </source>
</evidence>
<evidence type="ECO:0000313" key="6">
    <source>
        <dbReference type="Proteomes" id="UP001301728"/>
    </source>
</evidence>
<evidence type="ECO:0000313" key="5">
    <source>
        <dbReference type="EMBL" id="MEA5519630.1"/>
    </source>
</evidence>
<proteinExistence type="predicted"/>
<organism evidence="5 6">
    <name type="scientific">Limnoraphis robusta CCNP1315</name>
    <dbReference type="NCBI Taxonomy" id="3110306"/>
    <lineage>
        <taxon>Bacteria</taxon>
        <taxon>Bacillati</taxon>
        <taxon>Cyanobacteriota</taxon>
        <taxon>Cyanophyceae</taxon>
        <taxon>Oscillatoriophycideae</taxon>
        <taxon>Oscillatoriales</taxon>
        <taxon>Sirenicapillariaceae</taxon>
        <taxon>Limnoraphis</taxon>
    </lineage>
</organism>
<comment type="caution">
    <text evidence="5">The sequence shown here is derived from an EMBL/GenBank/DDBJ whole genome shotgun (WGS) entry which is preliminary data.</text>
</comment>